<dbReference type="RefSeq" id="WP_222157609.1">
    <property type="nucleotide sequence ID" value="NZ_CP081864.1"/>
</dbReference>
<accession>A0ABX9AI78</accession>
<sequence length="185" mass="19659">MVIPDIQTQNLHGATFQPNVSTVDVIKSPNAVAAVNTESKTGSSSTGSNSSDTFSAANSTKVTLSSDKSRAARGDSAERKQAEHQNDDEEAAPGNEYSLTMTGIPLFGGKLVSVIKYPDGQSEMFDSLTGKRISQQDLALLGVLHGVDPEQVMNFESNESYSGLTAAEVYQRIQELLGKENGSDV</sequence>
<feature type="compositionally biased region" description="Polar residues" evidence="1">
    <location>
        <begin position="56"/>
        <end position="66"/>
    </location>
</feature>
<keyword evidence="3" id="KW-1185">Reference proteome</keyword>
<organism evidence="2 3">
    <name type="scientific">Symbiopectobacterium purcellii</name>
    <dbReference type="NCBI Taxonomy" id="2871826"/>
    <lineage>
        <taxon>Bacteria</taxon>
        <taxon>Pseudomonadati</taxon>
        <taxon>Pseudomonadota</taxon>
        <taxon>Gammaproteobacteria</taxon>
        <taxon>Enterobacterales</taxon>
        <taxon>Enterobacteriaceae</taxon>
    </lineage>
</organism>
<evidence type="ECO:0008006" key="4">
    <source>
        <dbReference type="Google" id="ProtNLM"/>
    </source>
</evidence>
<name>A0ABX9AI78_9ENTR</name>
<proteinExistence type="predicted"/>
<evidence type="ECO:0000313" key="3">
    <source>
        <dbReference type="Proteomes" id="UP000825886"/>
    </source>
</evidence>
<protein>
    <recommendedName>
        <fullName evidence="4">Tail fiber domain-containing protein</fullName>
    </recommendedName>
</protein>
<evidence type="ECO:0000313" key="2">
    <source>
        <dbReference type="EMBL" id="QZN94488.1"/>
    </source>
</evidence>
<feature type="region of interest" description="Disordered" evidence="1">
    <location>
        <begin position="35"/>
        <end position="96"/>
    </location>
</feature>
<dbReference type="EMBL" id="CP081864">
    <property type="protein sequence ID" value="QZN94488.1"/>
    <property type="molecule type" value="Genomic_DNA"/>
</dbReference>
<feature type="compositionally biased region" description="Basic and acidic residues" evidence="1">
    <location>
        <begin position="67"/>
        <end position="85"/>
    </location>
</feature>
<feature type="compositionally biased region" description="Low complexity" evidence="1">
    <location>
        <begin position="37"/>
        <end position="55"/>
    </location>
</feature>
<reference evidence="2 3" key="1">
    <citation type="submission" date="2021-08" db="EMBL/GenBank/DDBJ databases">
        <title>Culture and genomic analysis of Symbiopectobacterium purcellii sp. nov. gen. nov., isolated from the leafhopper Empoasca decipiens.</title>
        <authorList>
            <person name="Nadal-Jimenez P."/>
            <person name="Siozios S."/>
            <person name="Halliday N."/>
            <person name="Camara M."/>
            <person name="Hurst G.D.D."/>
        </authorList>
    </citation>
    <scope>NUCLEOTIDE SEQUENCE [LARGE SCALE GENOMIC DNA]</scope>
    <source>
        <strain evidence="2 3">SyEd1</strain>
    </source>
</reference>
<gene>
    <name evidence="2" type="ORF">K6K13_14335</name>
</gene>
<evidence type="ECO:0000256" key="1">
    <source>
        <dbReference type="SAM" id="MobiDB-lite"/>
    </source>
</evidence>
<dbReference type="Proteomes" id="UP000825886">
    <property type="component" value="Chromosome"/>
</dbReference>